<dbReference type="OrthoDB" id="3016366at2759"/>
<organism evidence="1 2">
    <name type="scientific">[Emmonsia] crescens</name>
    <dbReference type="NCBI Taxonomy" id="73230"/>
    <lineage>
        <taxon>Eukaryota</taxon>
        <taxon>Fungi</taxon>
        <taxon>Dikarya</taxon>
        <taxon>Ascomycota</taxon>
        <taxon>Pezizomycotina</taxon>
        <taxon>Eurotiomycetes</taxon>
        <taxon>Eurotiomycetidae</taxon>
        <taxon>Onygenales</taxon>
        <taxon>Ajellomycetaceae</taxon>
        <taxon>Emergomyces</taxon>
    </lineage>
</organism>
<dbReference type="AlphaFoldDB" id="A0A0G2ICY3"/>
<name>A0A0G2ICY3_9EURO</name>
<sequence length="131" mass="14631">MDPHPLIFDPDSLYILLSDLGDAYRFHWGILLATTPTSGTIFHLINPDISNKTLWAYETKCSDMVASSARLLVGVKIAPLEPVLHAAAGDFLKEIPIADSQRFKENISCRVWVLEALYELDNSGFINLSRL</sequence>
<dbReference type="Pfam" id="PF21858">
    <property type="entry name" value="DUF6914"/>
    <property type="match status" value="1"/>
</dbReference>
<proteinExistence type="predicted"/>
<protein>
    <submittedName>
        <fullName evidence="1">Uncharacterized protein</fullName>
    </submittedName>
</protein>
<dbReference type="EMBL" id="LCZI01000096">
    <property type="protein sequence ID" value="KKZ68517.1"/>
    <property type="molecule type" value="Genomic_DNA"/>
</dbReference>
<dbReference type="VEuPathDB" id="FungiDB:EMCG_05801"/>
<dbReference type="InterPro" id="IPR054208">
    <property type="entry name" value="DUF6914"/>
</dbReference>
<gene>
    <name evidence="1" type="ORF">EMCG_05801</name>
</gene>
<reference evidence="2" key="1">
    <citation type="journal article" date="2015" name="PLoS Genet.">
        <title>The dynamic genome and transcriptome of the human fungal pathogen Blastomyces and close relative Emmonsia.</title>
        <authorList>
            <person name="Munoz J.F."/>
            <person name="Gauthier G.M."/>
            <person name="Desjardins C.A."/>
            <person name="Gallo J.E."/>
            <person name="Holder J."/>
            <person name="Sullivan T.D."/>
            <person name="Marty A.J."/>
            <person name="Carmen J.C."/>
            <person name="Chen Z."/>
            <person name="Ding L."/>
            <person name="Gujja S."/>
            <person name="Magrini V."/>
            <person name="Misas E."/>
            <person name="Mitreva M."/>
            <person name="Priest M."/>
            <person name="Saif S."/>
            <person name="Whiston E.A."/>
            <person name="Young S."/>
            <person name="Zeng Q."/>
            <person name="Goldman W.E."/>
            <person name="Mardis E.R."/>
            <person name="Taylor J.W."/>
            <person name="McEwen J.G."/>
            <person name="Clay O.K."/>
            <person name="Klein B.S."/>
            <person name="Cuomo C.A."/>
        </authorList>
    </citation>
    <scope>NUCLEOTIDE SEQUENCE [LARGE SCALE GENOMIC DNA]</scope>
    <source>
        <strain evidence="2">UAMH 3008</strain>
    </source>
</reference>
<accession>A0A0G2ICY3</accession>
<evidence type="ECO:0000313" key="1">
    <source>
        <dbReference type="EMBL" id="KKZ68517.1"/>
    </source>
</evidence>
<dbReference type="Proteomes" id="UP000034164">
    <property type="component" value="Unassembled WGS sequence"/>
</dbReference>
<comment type="caution">
    <text evidence="1">The sequence shown here is derived from an EMBL/GenBank/DDBJ whole genome shotgun (WGS) entry which is preliminary data.</text>
</comment>
<evidence type="ECO:0000313" key="2">
    <source>
        <dbReference type="Proteomes" id="UP000034164"/>
    </source>
</evidence>